<evidence type="ECO:0000313" key="1">
    <source>
        <dbReference type="EMBL" id="KAI9440160.1"/>
    </source>
</evidence>
<accession>A0ACC0TT71</accession>
<dbReference type="Proteomes" id="UP001207468">
    <property type="component" value="Unassembled WGS sequence"/>
</dbReference>
<comment type="caution">
    <text evidence="1">The sequence shown here is derived from an EMBL/GenBank/DDBJ whole genome shotgun (WGS) entry which is preliminary data.</text>
</comment>
<organism evidence="1 2">
    <name type="scientific">Russula earlei</name>
    <dbReference type="NCBI Taxonomy" id="71964"/>
    <lineage>
        <taxon>Eukaryota</taxon>
        <taxon>Fungi</taxon>
        <taxon>Dikarya</taxon>
        <taxon>Basidiomycota</taxon>
        <taxon>Agaricomycotina</taxon>
        <taxon>Agaricomycetes</taxon>
        <taxon>Russulales</taxon>
        <taxon>Russulaceae</taxon>
        <taxon>Russula</taxon>
    </lineage>
</organism>
<feature type="non-terminal residue" evidence="1">
    <location>
        <position position="1"/>
    </location>
</feature>
<protein>
    <submittedName>
        <fullName evidence="1">Uncharacterized protein</fullName>
    </submittedName>
</protein>
<keyword evidence="2" id="KW-1185">Reference proteome</keyword>
<sequence>HQEGETHTRWLHAINMRLTNNKITTTLIKRDKRAFKLVRDTWEHIFRKTMDLPNDWIFNYDILVGRRLW</sequence>
<gene>
    <name evidence="1" type="ORF">F5148DRAFT_989153</name>
</gene>
<proteinExistence type="predicted"/>
<name>A0ACC0TT71_9AGAM</name>
<dbReference type="EMBL" id="JAGFNK010000791">
    <property type="protein sequence ID" value="KAI9440160.1"/>
    <property type="molecule type" value="Genomic_DNA"/>
</dbReference>
<reference evidence="1" key="1">
    <citation type="submission" date="2021-03" db="EMBL/GenBank/DDBJ databases">
        <title>Evolutionary priming and transition to the ectomycorrhizal habit in an iconic lineage of mushroom-forming fungi: is preadaptation a requirement?</title>
        <authorList>
            <consortium name="DOE Joint Genome Institute"/>
            <person name="Looney B.P."/>
            <person name="Miyauchi S."/>
            <person name="Morin E."/>
            <person name="Drula E."/>
            <person name="Courty P.E."/>
            <person name="Chicoki N."/>
            <person name="Fauchery L."/>
            <person name="Kohler A."/>
            <person name="Kuo A."/>
            <person name="LaButti K."/>
            <person name="Pangilinan J."/>
            <person name="Lipzen A."/>
            <person name="Riley R."/>
            <person name="Andreopoulos W."/>
            <person name="He G."/>
            <person name="Johnson J."/>
            <person name="Barry K.W."/>
            <person name="Grigoriev I.V."/>
            <person name="Nagy L."/>
            <person name="Hibbett D."/>
            <person name="Henrissat B."/>
            <person name="Matheny P.B."/>
            <person name="Labbe J."/>
            <person name="Martin A.F."/>
        </authorList>
    </citation>
    <scope>NUCLEOTIDE SEQUENCE</scope>
    <source>
        <strain evidence="1">BPL698</strain>
    </source>
</reference>
<evidence type="ECO:0000313" key="2">
    <source>
        <dbReference type="Proteomes" id="UP001207468"/>
    </source>
</evidence>